<organism evidence="3 4">
    <name type="scientific">Arachnia propionica</name>
    <dbReference type="NCBI Taxonomy" id="1750"/>
    <lineage>
        <taxon>Bacteria</taxon>
        <taxon>Bacillati</taxon>
        <taxon>Actinomycetota</taxon>
        <taxon>Actinomycetes</taxon>
        <taxon>Propionibacteriales</taxon>
        <taxon>Propionibacteriaceae</taxon>
        <taxon>Arachnia</taxon>
    </lineage>
</organism>
<dbReference type="PANTHER" id="PTHR34473:SF2">
    <property type="entry name" value="UPF0699 TRANSMEMBRANE PROTEIN YDBT"/>
    <property type="match status" value="1"/>
</dbReference>
<name>A0A3P1T6X4_9ACTN</name>
<sequence length="488" mass="53164">MTPFRCAPRSILAGLLGDLPKVLGLVVILFLGSTDSGGLTGVMFWVAQVALVLQVLARPVEWFDNRYRFIDAGIEHRSGILRRSVRSLPWDAVTAVDVSQNWAQRMLGVHQVHLTQEASPLSGITLRGIGADLVAEIRALVREAGQDTAQDPVLTEGPGVVEASEPGRETVTIHRATWKELLLIASVRGQAFLLGAGAVYSLWEFLDNLPAVTEHLDDISGVPTWGKLLLVTVLAVTFGVLSTIVKYNDFHVRIEDGQLVTTYGLIGRRDRRFDPGSVMGLVVQRNLLERLLGRARLGVLTRDRAVDLETNTVLPTLPLHTVEAVAREHFPDVVPSSPLAASPAQIGAAVVRLLVLIAVLASAGWLLWLTRPGPWTVGAVILVAWLGPLWLFTRAFTGFRLDASARVVVVRRSVVGEKVTTIRTRCVHAVGTTMVAGRLFGAWFSTYAGSPERFWAFRVTPPEVARLRSRLLEGAEPVGDPCLNGPRD</sequence>
<feature type="transmembrane region" description="Helical" evidence="1">
    <location>
        <begin position="181"/>
        <end position="203"/>
    </location>
</feature>
<keyword evidence="1" id="KW-1133">Transmembrane helix</keyword>
<protein>
    <recommendedName>
        <fullName evidence="2">YdbS-like PH domain-containing protein</fullName>
    </recommendedName>
</protein>
<dbReference type="EMBL" id="RQZG01000008">
    <property type="protein sequence ID" value="RRD04925.1"/>
    <property type="molecule type" value="Genomic_DNA"/>
</dbReference>
<dbReference type="RefSeq" id="WP_124844700.1">
    <property type="nucleotide sequence ID" value="NZ_RQZG01000008.1"/>
</dbReference>
<feature type="transmembrane region" description="Helical" evidence="1">
    <location>
        <begin position="223"/>
        <end position="245"/>
    </location>
</feature>
<accession>A0A3P1T6X4</accession>
<feature type="domain" description="YdbS-like PH" evidence="2">
    <location>
        <begin position="62"/>
        <end position="139"/>
    </location>
</feature>
<keyword evidence="1" id="KW-0812">Transmembrane</keyword>
<dbReference type="Proteomes" id="UP000280819">
    <property type="component" value="Unassembled WGS sequence"/>
</dbReference>
<comment type="caution">
    <text evidence="3">The sequence shown here is derived from an EMBL/GenBank/DDBJ whole genome shotgun (WGS) entry which is preliminary data.</text>
</comment>
<gene>
    <name evidence="3" type="ORF">EII34_08330</name>
</gene>
<dbReference type="Pfam" id="PF03703">
    <property type="entry name" value="bPH_2"/>
    <property type="match status" value="1"/>
</dbReference>
<dbReference type="OrthoDB" id="3723404at2"/>
<dbReference type="PANTHER" id="PTHR34473">
    <property type="entry name" value="UPF0699 TRANSMEMBRANE PROTEIN YDBS"/>
    <property type="match status" value="1"/>
</dbReference>
<reference evidence="3 4" key="1">
    <citation type="submission" date="2018-11" db="EMBL/GenBank/DDBJ databases">
        <title>Genomes From Bacteria Associated with the Canine Oral Cavity: a Test Case for Automated Genome-Based Taxonomic Assignment.</title>
        <authorList>
            <person name="Coil D.A."/>
            <person name="Jospin G."/>
            <person name="Darling A.E."/>
            <person name="Wallis C."/>
            <person name="Davis I.J."/>
            <person name="Harris S."/>
            <person name="Eisen J.A."/>
            <person name="Holcombe L.J."/>
            <person name="O'Flynn C."/>
        </authorList>
    </citation>
    <scope>NUCLEOTIDE SEQUENCE [LARGE SCALE GENOMIC DNA]</scope>
    <source>
        <strain evidence="3 4">OH887_COT-365</strain>
    </source>
</reference>
<keyword evidence="1" id="KW-0472">Membrane</keyword>
<evidence type="ECO:0000259" key="2">
    <source>
        <dbReference type="Pfam" id="PF03703"/>
    </source>
</evidence>
<feature type="transmembrane region" description="Helical" evidence="1">
    <location>
        <begin position="349"/>
        <end position="368"/>
    </location>
</feature>
<proteinExistence type="predicted"/>
<feature type="transmembrane region" description="Helical" evidence="1">
    <location>
        <begin position="374"/>
        <end position="392"/>
    </location>
</feature>
<feature type="transmembrane region" description="Helical" evidence="1">
    <location>
        <begin position="12"/>
        <end position="32"/>
    </location>
</feature>
<evidence type="ECO:0000313" key="4">
    <source>
        <dbReference type="Proteomes" id="UP000280819"/>
    </source>
</evidence>
<dbReference type="InterPro" id="IPR005182">
    <property type="entry name" value="YdbS-like_PH"/>
</dbReference>
<dbReference type="AlphaFoldDB" id="A0A3P1T6X4"/>
<feature type="transmembrane region" description="Helical" evidence="1">
    <location>
        <begin position="38"/>
        <end position="57"/>
    </location>
</feature>
<evidence type="ECO:0000313" key="3">
    <source>
        <dbReference type="EMBL" id="RRD04925.1"/>
    </source>
</evidence>
<evidence type="ECO:0000256" key="1">
    <source>
        <dbReference type="SAM" id="Phobius"/>
    </source>
</evidence>